<dbReference type="InParanoid" id="A0A1S3ID00"/>
<dbReference type="PANTHER" id="PTHR43762:SF1">
    <property type="entry name" value="D-ARABINONO-1,4-LACTONE OXIDASE"/>
    <property type="match status" value="1"/>
</dbReference>
<protein>
    <submittedName>
        <fullName evidence="3">Uncharacterized protein LOC106162851</fullName>
    </submittedName>
</protein>
<sequence length="467" mass="51722">MSFPAVHCLYVSMLFNSDYSTTHQLQIVQRCLQEFVGPSPVIEMVSFTNWAQVVSYDHVFVAKPKSSEEIQRIVRAALSYRRQVRAMGSSHSISPLYGDRGQIYLNLTDLTLDDGQTVVLKPAGPSDTHATVRVAAGLSQGNFDQELDILGYHFPYGPVIIEPHIGGALGTGSHAGFYNSASVGAFLVGARLVDGWGNIRVFSEDTHPEVMKAQRCNLGLLGILFEVELKVIPQVSVVHKNVFTPLRNLYDPNFLRGVVAGNYHVNIWHDPYNSLTEKEAQEVLKTGLVPETWDCGNDLAMLELVNPVSSPATIQIKDERPSSYNVTVVSQGQAVFKTRLALPPTRVVPLHKAVHGPAWPYNLVITEYDFPDPDFTASAAAIRSLASTLNHESRKDGVQNLHDNLFRWVRSTICHLCATSLPSAWIRVPSGQLAATGDVFGTLNLESRWTNSNELQRSKDIFTKEYH</sequence>
<gene>
    <name evidence="3" type="primary">LOC106162851</name>
</gene>
<dbReference type="InterPro" id="IPR006094">
    <property type="entry name" value="Oxid_FAD_bind_N"/>
</dbReference>
<dbReference type="Proteomes" id="UP000085678">
    <property type="component" value="Unplaced"/>
</dbReference>
<dbReference type="KEGG" id="lak:106162851"/>
<dbReference type="Gene3D" id="3.30.465.10">
    <property type="match status" value="1"/>
</dbReference>
<dbReference type="SUPFAM" id="SSF56176">
    <property type="entry name" value="FAD-binding/transporter-associated domain-like"/>
    <property type="match status" value="1"/>
</dbReference>
<keyword evidence="2" id="KW-1185">Reference proteome</keyword>
<dbReference type="OrthoDB" id="610608at2759"/>
<name>A0A1S3ID00_LINAN</name>
<dbReference type="AlphaFoldDB" id="A0A1S3ID00"/>
<dbReference type="PANTHER" id="PTHR43762">
    <property type="entry name" value="L-GULONOLACTONE OXIDASE"/>
    <property type="match status" value="1"/>
</dbReference>
<dbReference type="RefSeq" id="XP_013395736.1">
    <property type="nucleotide sequence ID" value="XM_013540282.1"/>
</dbReference>
<dbReference type="GO" id="GO:0016899">
    <property type="term" value="F:oxidoreductase activity, acting on the CH-OH group of donors, oxygen as acceptor"/>
    <property type="evidence" value="ECO:0007669"/>
    <property type="project" value="InterPro"/>
</dbReference>
<dbReference type="GeneID" id="106162851"/>
<proteinExistence type="predicted"/>
<dbReference type="GO" id="GO:0071949">
    <property type="term" value="F:FAD binding"/>
    <property type="evidence" value="ECO:0007669"/>
    <property type="project" value="InterPro"/>
</dbReference>
<reference evidence="3" key="1">
    <citation type="submission" date="2025-08" db="UniProtKB">
        <authorList>
            <consortium name="RefSeq"/>
        </authorList>
    </citation>
    <scope>IDENTIFICATION</scope>
    <source>
        <tissue evidence="3">Gonads</tissue>
    </source>
</reference>
<evidence type="ECO:0000259" key="1">
    <source>
        <dbReference type="PROSITE" id="PS51387"/>
    </source>
</evidence>
<accession>A0A1S3ID00</accession>
<organism evidence="2 3">
    <name type="scientific">Lingula anatina</name>
    <name type="common">Brachiopod</name>
    <name type="synonym">Lingula unguis</name>
    <dbReference type="NCBI Taxonomy" id="7574"/>
    <lineage>
        <taxon>Eukaryota</taxon>
        <taxon>Metazoa</taxon>
        <taxon>Spiralia</taxon>
        <taxon>Lophotrochozoa</taxon>
        <taxon>Brachiopoda</taxon>
        <taxon>Linguliformea</taxon>
        <taxon>Lingulata</taxon>
        <taxon>Lingulida</taxon>
        <taxon>Linguloidea</taxon>
        <taxon>Lingulidae</taxon>
        <taxon>Lingula</taxon>
    </lineage>
</organism>
<dbReference type="InterPro" id="IPR036318">
    <property type="entry name" value="FAD-bd_PCMH-like_sf"/>
</dbReference>
<dbReference type="Pfam" id="PF01565">
    <property type="entry name" value="FAD_binding_4"/>
    <property type="match status" value="1"/>
</dbReference>
<dbReference type="InterPro" id="IPR016169">
    <property type="entry name" value="FAD-bd_PCMH_sub2"/>
</dbReference>
<dbReference type="PROSITE" id="PS51387">
    <property type="entry name" value="FAD_PCMH"/>
    <property type="match status" value="1"/>
</dbReference>
<dbReference type="STRING" id="7574.A0A1S3ID00"/>
<dbReference type="Gene3D" id="3.30.43.10">
    <property type="entry name" value="Uridine Diphospho-n-acetylenolpyruvylglucosamine Reductase, domain 2"/>
    <property type="match status" value="1"/>
</dbReference>
<evidence type="ECO:0000313" key="3">
    <source>
        <dbReference type="RefSeq" id="XP_013395736.1"/>
    </source>
</evidence>
<dbReference type="InterPro" id="IPR016167">
    <property type="entry name" value="FAD-bd_PCMH_sub1"/>
</dbReference>
<dbReference type="InterPro" id="IPR016166">
    <property type="entry name" value="FAD-bd_PCMH"/>
</dbReference>
<dbReference type="InterPro" id="IPR010031">
    <property type="entry name" value="FAD_lactone_oxidase-like"/>
</dbReference>
<evidence type="ECO:0000313" key="2">
    <source>
        <dbReference type="Proteomes" id="UP000085678"/>
    </source>
</evidence>
<feature type="domain" description="FAD-binding PCMH-type" evidence="1">
    <location>
        <begin position="53"/>
        <end position="234"/>
    </location>
</feature>